<dbReference type="GO" id="GO:0005524">
    <property type="term" value="F:ATP binding"/>
    <property type="evidence" value="ECO:0007669"/>
    <property type="project" value="InterPro"/>
</dbReference>
<evidence type="ECO:0000313" key="3">
    <source>
        <dbReference type="Proteomes" id="UP000824211"/>
    </source>
</evidence>
<reference evidence="2" key="2">
    <citation type="submission" date="2021-04" db="EMBL/GenBank/DDBJ databases">
        <authorList>
            <person name="Gilroy R."/>
        </authorList>
    </citation>
    <scope>NUCLEOTIDE SEQUENCE</scope>
    <source>
        <strain evidence="2">ChiHjej9B8-13557</strain>
    </source>
</reference>
<dbReference type="InterPro" id="IPR014001">
    <property type="entry name" value="Helicase_ATP-bd"/>
</dbReference>
<dbReference type="SUPFAM" id="SSF52540">
    <property type="entry name" value="P-loop containing nucleoside triphosphate hydrolases"/>
    <property type="match status" value="1"/>
</dbReference>
<protein>
    <submittedName>
        <fullName evidence="2">DEAD/DEAH box helicase family protein</fullName>
    </submittedName>
</protein>
<organism evidence="2 3">
    <name type="scientific">Candidatus Faecalibacterium faecipullorum</name>
    <dbReference type="NCBI Taxonomy" id="2838578"/>
    <lineage>
        <taxon>Bacteria</taxon>
        <taxon>Bacillati</taxon>
        <taxon>Bacillota</taxon>
        <taxon>Clostridia</taxon>
        <taxon>Eubacteriales</taxon>
        <taxon>Oscillospiraceae</taxon>
        <taxon>Faecalibacterium</taxon>
    </lineage>
</organism>
<keyword evidence="2" id="KW-0547">Nucleotide-binding</keyword>
<proteinExistence type="predicted"/>
<dbReference type="SMART" id="SM00487">
    <property type="entry name" value="DEXDc"/>
    <property type="match status" value="1"/>
</dbReference>
<dbReference type="GO" id="GO:0006289">
    <property type="term" value="P:nucleotide-excision repair"/>
    <property type="evidence" value="ECO:0007669"/>
    <property type="project" value="InterPro"/>
</dbReference>
<evidence type="ECO:0000259" key="1">
    <source>
        <dbReference type="PROSITE" id="PS51192"/>
    </source>
</evidence>
<dbReference type="Gene3D" id="3.40.50.300">
    <property type="entry name" value="P-loop containing nucleotide triphosphate hydrolases"/>
    <property type="match status" value="1"/>
</dbReference>
<accession>A0A9D2MEE2</accession>
<keyword evidence="2" id="KW-0378">Hydrolase</keyword>
<name>A0A9D2MEE2_9FIRM</name>
<evidence type="ECO:0000313" key="2">
    <source>
        <dbReference type="EMBL" id="HJB59147.1"/>
    </source>
</evidence>
<dbReference type="GO" id="GO:0004386">
    <property type="term" value="F:helicase activity"/>
    <property type="evidence" value="ECO:0007669"/>
    <property type="project" value="UniProtKB-KW"/>
</dbReference>
<dbReference type="EMBL" id="DWXX01000098">
    <property type="protein sequence ID" value="HJB59147.1"/>
    <property type="molecule type" value="Genomic_DNA"/>
</dbReference>
<dbReference type="GO" id="GO:0003677">
    <property type="term" value="F:DNA binding"/>
    <property type="evidence" value="ECO:0007669"/>
    <property type="project" value="InterPro"/>
</dbReference>
<reference evidence="2" key="1">
    <citation type="journal article" date="2021" name="PeerJ">
        <title>Extensive microbial diversity within the chicken gut microbiome revealed by metagenomics and culture.</title>
        <authorList>
            <person name="Gilroy R."/>
            <person name="Ravi A."/>
            <person name="Getino M."/>
            <person name="Pursley I."/>
            <person name="Horton D.L."/>
            <person name="Alikhan N.F."/>
            <person name="Baker D."/>
            <person name="Gharbi K."/>
            <person name="Hall N."/>
            <person name="Watson M."/>
            <person name="Adriaenssens E.M."/>
            <person name="Foster-Nyarko E."/>
            <person name="Jarju S."/>
            <person name="Secka A."/>
            <person name="Antonio M."/>
            <person name="Oren A."/>
            <person name="Chaudhuri R.R."/>
            <person name="La Ragione R."/>
            <person name="Hildebrand F."/>
            <person name="Pallen M.J."/>
        </authorList>
    </citation>
    <scope>NUCLEOTIDE SEQUENCE</scope>
    <source>
        <strain evidence="2">ChiHjej9B8-13557</strain>
    </source>
</reference>
<dbReference type="PANTHER" id="PTHR24029:SF0">
    <property type="entry name" value="UVRABC SYSTEM PROTEIN B"/>
    <property type="match status" value="1"/>
</dbReference>
<sequence length="154" mass="17166">MEEKHFKLVSAYQPTGDQPEAIEQLTAGVLRGDKCQTLLGVTGSGKTFTMANVIARCNRPTLVLAHNKTLAAQLCTEFRAFFPENAVEYFVSYYDYYQPEAYIPSTDTYIEKDSAINDEIDRLRHSATAALSERRDVIIVASVSCIYSLGDPID</sequence>
<dbReference type="AlphaFoldDB" id="A0A9D2MEE2"/>
<dbReference type="PROSITE" id="PS51192">
    <property type="entry name" value="HELICASE_ATP_BIND_1"/>
    <property type="match status" value="1"/>
</dbReference>
<dbReference type="Pfam" id="PF04851">
    <property type="entry name" value="ResIII"/>
    <property type="match status" value="1"/>
</dbReference>
<dbReference type="Proteomes" id="UP000824211">
    <property type="component" value="Unassembled WGS sequence"/>
</dbReference>
<dbReference type="PANTHER" id="PTHR24029">
    <property type="entry name" value="UVRABC SYSTEM PROTEIN B"/>
    <property type="match status" value="1"/>
</dbReference>
<dbReference type="InterPro" id="IPR004807">
    <property type="entry name" value="UvrB"/>
</dbReference>
<comment type="caution">
    <text evidence="2">The sequence shown here is derived from an EMBL/GenBank/DDBJ whole genome shotgun (WGS) entry which is preliminary data.</text>
</comment>
<keyword evidence="2" id="KW-0067">ATP-binding</keyword>
<dbReference type="GO" id="GO:0009380">
    <property type="term" value="C:excinuclease repair complex"/>
    <property type="evidence" value="ECO:0007669"/>
    <property type="project" value="InterPro"/>
</dbReference>
<feature type="domain" description="Helicase ATP-binding" evidence="1">
    <location>
        <begin position="27"/>
        <end position="154"/>
    </location>
</feature>
<keyword evidence="2" id="KW-0347">Helicase</keyword>
<dbReference type="InterPro" id="IPR027417">
    <property type="entry name" value="P-loop_NTPase"/>
</dbReference>
<dbReference type="InterPro" id="IPR006935">
    <property type="entry name" value="Helicase/UvrB_N"/>
</dbReference>
<feature type="non-terminal residue" evidence="2">
    <location>
        <position position="154"/>
    </location>
</feature>
<gene>
    <name evidence="2" type="ORF">H9771_05770</name>
</gene>
<dbReference type="GO" id="GO:0016887">
    <property type="term" value="F:ATP hydrolysis activity"/>
    <property type="evidence" value="ECO:0007669"/>
    <property type="project" value="InterPro"/>
</dbReference>